<dbReference type="AlphaFoldDB" id="A0A8X7TQI7"/>
<keyword evidence="3" id="KW-1185">Reference proteome</keyword>
<dbReference type="EMBL" id="JAAMPC010000016">
    <property type="protein sequence ID" value="KAG2250830.1"/>
    <property type="molecule type" value="Genomic_DNA"/>
</dbReference>
<accession>A0A8X7TQI7</accession>
<evidence type="ECO:0000256" key="1">
    <source>
        <dbReference type="SAM" id="SignalP"/>
    </source>
</evidence>
<dbReference type="Proteomes" id="UP000886595">
    <property type="component" value="Unassembled WGS sequence"/>
</dbReference>
<feature type="chain" id="PRO_5036485741" evidence="1">
    <location>
        <begin position="22"/>
        <end position="374"/>
    </location>
</feature>
<sequence length="374" mass="41803">MAFSHFLYRLLLCYNICSIGGGRPQRTQRRSRGLFVSDLPAVLSPQMVSALATSREDSLTAAMFWFLGRVPDEPRSSSCRTGQEIDYVPYFHQPLEHSSYLTSSSLPSPVRTEPLIILCFALSQLSGIRSQISMRPDLNFLDVSSLYSSPKVLLSALAWILLNGCTVSLRRISGDLSYGTVKQPKSDAFCSEQVRCNGLLFTYDWVWPIRATQPASSNRNSPSRSLPKPKLKNEKAFQIITEIFFIRDFRRTLLPPYLFPMEIGISSVLVPSVCFSFLIGLPSCVAVSTGLEDAIEITLVVLVDEVWTSTSHYVTILQLFDFVVKALPTHSSTVSNSLSSLVEDLSYLAYLCVVCYAYGQKGWLIPSFYCTEQD</sequence>
<comment type="caution">
    <text evidence="2">The sequence shown here is derived from an EMBL/GenBank/DDBJ whole genome shotgun (WGS) entry which is preliminary data.</text>
</comment>
<keyword evidence="1" id="KW-0732">Signal</keyword>
<gene>
    <name evidence="2" type="ORF">Bca52824_080966</name>
</gene>
<proteinExistence type="predicted"/>
<evidence type="ECO:0000313" key="2">
    <source>
        <dbReference type="EMBL" id="KAG2250830.1"/>
    </source>
</evidence>
<name>A0A8X7TQI7_BRACI</name>
<feature type="signal peptide" evidence="1">
    <location>
        <begin position="1"/>
        <end position="21"/>
    </location>
</feature>
<evidence type="ECO:0000313" key="3">
    <source>
        <dbReference type="Proteomes" id="UP000886595"/>
    </source>
</evidence>
<organism evidence="2 3">
    <name type="scientific">Brassica carinata</name>
    <name type="common">Ethiopian mustard</name>
    <name type="synonym">Abyssinian cabbage</name>
    <dbReference type="NCBI Taxonomy" id="52824"/>
    <lineage>
        <taxon>Eukaryota</taxon>
        <taxon>Viridiplantae</taxon>
        <taxon>Streptophyta</taxon>
        <taxon>Embryophyta</taxon>
        <taxon>Tracheophyta</taxon>
        <taxon>Spermatophyta</taxon>
        <taxon>Magnoliopsida</taxon>
        <taxon>eudicotyledons</taxon>
        <taxon>Gunneridae</taxon>
        <taxon>Pentapetalae</taxon>
        <taxon>rosids</taxon>
        <taxon>malvids</taxon>
        <taxon>Brassicales</taxon>
        <taxon>Brassicaceae</taxon>
        <taxon>Brassiceae</taxon>
        <taxon>Brassica</taxon>
    </lineage>
</organism>
<reference evidence="2 3" key="1">
    <citation type="submission" date="2020-02" db="EMBL/GenBank/DDBJ databases">
        <authorList>
            <person name="Ma Q."/>
            <person name="Huang Y."/>
            <person name="Song X."/>
            <person name="Pei D."/>
        </authorList>
    </citation>
    <scope>NUCLEOTIDE SEQUENCE [LARGE SCALE GENOMIC DNA]</scope>
    <source>
        <strain evidence="2">Sxm20200214</strain>
        <tissue evidence="2">Leaf</tissue>
    </source>
</reference>
<protein>
    <submittedName>
        <fullName evidence="2">Uncharacterized protein</fullName>
    </submittedName>
</protein>